<protein>
    <submittedName>
        <fullName evidence="6">UDP-N-acetylmuramyl tripeptide synthetase-like protein</fullName>
    </submittedName>
</protein>
<dbReference type="GO" id="GO:0005524">
    <property type="term" value="F:ATP binding"/>
    <property type="evidence" value="ECO:0007669"/>
    <property type="project" value="UniProtKB-KW"/>
</dbReference>
<dbReference type="Pfam" id="PF08245">
    <property type="entry name" value="Mur_ligase_M"/>
    <property type="match status" value="1"/>
</dbReference>
<dbReference type="Gene3D" id="3.40.50.720">
    <property type="entry name" value="NAD(P)-binding Rossmann-like Domain"/>
    <property type="match status" value="1"/>
</dbReference>
<accession>A0A328PAZ6</accession>
<proteinExistence type="predicted"/>
<keyword evidence="3" id="KW-0067">ATP-binding</keyword>
<dbReference type="Proteomes" id="UP000249782">
    <property type="component" value="Unassembled WGS sequence"/>
</dbReference>
<comment type="caution">
    <text evidence="6">The sequence shown here is derived from an EMBL/GenBank/DDBJ whole genome shotgun (WGS) entry which is preliminary data.</text>
</comment>
<evidence type="ECO:0000256" key="2">
    <source>
        <dbReference type="ARBA" id="ARBA00022741"/>
    </source>
</evidence>
<evidence type="ECO:0000256" key="3">
    <source>
        <dbReference type="ARBA" id="ARBA00022840"/>
    </source>
</evidence>
<sequence length="488" mass="53475">MENIVVLGGCGTVGSLMARILAKKGIVTVSDIRKETPLRKIFEAEGIKLDLGGHNPEIIKGADKIAVAPSLLENENILQLIKGKKIITVEDIIASCKVKKPVVGVTGTNGKTTTTNILKNILRVAGYKVPEHHLNIQGNTELIPALQARLEGDIAVVEIGTFGRPGEIKKTAKDSKVKIAIITNISRDHLPPEDFPTYIKCKREIIDVAQHIILNADDPIVASFANNLPKDRVTFYGIESLKHPFEVFPEDRECPYCGKPLKYKRRFLGHLGDYYCTCGYKRPQPEVKATQVEKDKFRLNIVDGTIKLKIGGLFNVYNSLAAAAASLTLGIDPKYIIKGISSFKGASGRHEIIKEKPRIIIDYAHNPAGVRAIMQLVKEETLGKIIVVNTISSESGIEGDKEIARILSNADIVIPASYNARKASAHTKSRIIHINSSRQKIKRGTLGASHQQVKEAIQKALEYADEDDTILIIGEGGYKYAKTILKGS</sequence>
<dbReference type="InterPro" id="IPR004101">
    <property type="entry name" value="Mur_ligase_C"/>
</dbReference>
<feature type="domain" description="Mur ligase C-terminal" evidence="4">
    <location>
        <begin position="348"/>
        <end position="476"/>
    </location>
</feature>
<dbReference type="SUPFAM" id="SSF53623">
    <property type="entry name" value="MurD-like peptide ligases, catalytic domain"/>
    <property type="match status" value="1"/>
</dbReference>
<evidence type="ECO:0000259" key="4">
    <source>
        <dbReference type="Pfam" id="PF02875"/>
    </source>
</evidence>
<reference evidence="6 7" key="1">
    <citation type="submission" date="2018-06" db="EMBL/GenBank/DDBJ databases">
        <title>Draft genome sequence of hyperthermophilic methanogen Methanothermobacter tenebrarum sp. MCM-B 1447.</title>
        <authorList>
            <person name="Pore S.D."/>
            <person name="Dagar S."/>
            <person name="Dhakephalkar P.K."/>
        </authorList>
    </citation>
    <scope>NUCLEOTIDE SEQUENCE [LARGE SCALE GENOMIC DNA]</scope>
    <source>
        <strain evidence="6 7">MCM B 1447</strain>
    </source>
</reference>
<dbReference type="GO" id="GO:0004326">
    <property type="term" value="F:tetrahydrofolylpolyglutamate synthase activity"/>
    <property type="evidence" value="ECO:0007669"/>
    <property type="project" value="InterPro"/>
</dbReference>
<dbReference type="EMBL" id="QLOE01000007">
    <property type="protein sequence ID" value="RAO78810.1"/>
    <property type="molecule type" value="Genomic_DNA"/>
</dbReference>
<dbReference type="Gene3D" id="3.40.1190.10">
    <property type="entry name" value="Mur-like, catalytic domain"/>
    <property type="match status" value="1"/>
</dbReference>
<keyword evidence="2" id="KW-0547">Nucleotide-binding</keyword>
<dbReference type="InterPro" id="IPR013221">
    <property type="entry name" value="Mur_ligase_cen"/>
</dbReference>
<name>A0A328PAZ6_9EURY</name>
<dbReference type="InterPro" id="IPR036565">
    <property type="entry name" value="Mur-like_cat_sf"/>
</dbReference>
<feature type="domain" description="Mur ligase central" evidence="5">
    <location>
        <begin position="105"/>
        <end position="325"/>
    </location>
</feature>
<dbReference type="SUPFAM" id="SSF51984">
    <property type="entry name" value="MurCD N-terminal domain"/>
    <property type="match status" value="1"/>
</dbReference>
<dbReference type="PANTHER" id="PTHR23135">
    <property type="entry name" value="MUR LIGASE FAMILY MEMBER"/>
    <property type="match status" value="1"/>
</dbReference>
<dbReference type="Gene3D" id="3.90.190.20">
    <property type="entry name" value="Mur ligase, C-terminal domain"/>
    <property type="match status" value="1"/>
</dbReference>
<keyword evidence="1" id="KW-0436">Ligase</keyword>
<dbReference type="InterPro" id="IPR018109">
    <property type="entry name" value="Folylpolyglutamate_synth_CS"/>
</dbReference>
<dbReference type="AlphaFoldDB" id="A0A328PAZ6"/>
<evidence type="ECO:0000259" key="5">
    <source>
        <dbReference type="Pfam" id="PF08245"/>
    </source>
</evidence>
<dbReference type="SUPFAM" id="SSF53244">
    <property type="entry name" value="MurD-like peptide ligases, peptide-binding domain"/>
    <property type="match status" value="1"/>
</dbReference>
<dbReference type="PANTHER" id="PTHR23135:SF7">
    <property type="entry name" value="LIPID II ISOGLUTAMINYL SYNTHASE (GLUTAMINE-HYDROLYZING) SUBUNIT MURT"/>
    <property type="match status" value="1"/>
</dbReference>
<dbReference type="OrthoDB" id="75177at2157"/>
<dbReference type="InterPro" id="IPR036615">
    <property type="entry name" value="Mur_ligase_C_dom_sf"/>
</dbReference>
<dbReference type="Pfam" id="PF02875">
    <property type="entry name" value="Mur_ligase_C"/>
    <property type="match status" value="1"/>
</dbReference>
<evidence type="ECO:0000256" key="1">
    <source>
        <dbReference type="ARBA" id="ARBA00022598"/>
    </source>
</evidence>
<dbReference type="PROSITE" id="PS01011">
    <property type="entry name" value="FOLYLPOLYGLU_SYNT_1"/>
    <property type="match status" value="1"/>
</dbReference>
<organism evidence="6 7">
    <name type="scientific">Methanothermobacter tenebrarum</name>
    <dbReference type="NCBI Taxonomy" id="680118"/>
    <lineage>
        <taxon>Archaea</taxon>
        <taxon>Methanobacteriati</taxon>
        <taxon>Methanobacteriota</taxon>
        <taxon>Methanomada group</taxon>
        <taxon>Methanobacteria</taxon>
        <taxon>Methanobacteriales</taxon>
        <taxon>Methanobacteriaceae</taxon>
        <taxon>Methanothermobacter</taxon>
    </lineage>
</organism>
<dbReference type="RefSeq" id="WP_112094175.1">
    <property type="nucleotide sequence ID" value="NZ_QLOE01000007.1"/>
</dbReference>
<evidence type="ECO:0000313" key="6">
    <source>
        <dbReference type="EMBL" id="RAO78810.1"/>
    </source>
</evidence>
<gene>
    <name evidence="6" type="ORF">DPC56_06015</name>
</gene>
<keyword evidence="7" id="KW-1185">Reference proteome</keyword>
<evidence type="ECO:0000313" key="7">
    <source>
        <dbReference type="Proteomes" id="UP000249782"/>
    </source>
</evidence>